<dbReference type="InterPro" id="IPR014284">
    <property type="entry name" value="RNA_pol_sigma-70_dom"/>
</dbReference>
<dbReference type="Proteomes" id="UP000272400">
    <property type="component" value="Unassembled WGS sequence"/>
</dbReference>
<dbReference type="Pfam" id="PF04542">
    <property type="entry name" value="Sigma70_r2"/>
    <property type="match status" value="1"/>
</dbReference>
<sequence>MGEQKAVGPSDAELIERIRQGETAGYGVLYERHKEAARRLARSLVDGDAEADDAVADTFTRVLAVLQRGGGPEDAFRPYLLTSLRRTVVDRYRRRSRETSTDAIESYDPGVPFVDPALAGLENELIVRAYLSLPDRWQAVLWHTVVEGEKPAEAGKVLGLSANGTAVLALRAREGLRRAYLRMHAPAHPDAACAPVLDMLPALVREPARSRGRERMDRHLRECPFCKGIYEELSSLNDGLGVTVGPLVLGLAASSYLTKGAFAALGLLWGRVPKQGRRATAAGVAAALVAAAAMAWPASNTEPASPGAPGAPPAVADPQPSQAPADPSAGAQPAKPPGPPVQFAVPDPPAAPAVPGAPGAPAVPAVTSTSPAVTSAPPSPVLRAEIGTVGALLPGSRGIIALAVRNEGRGRSGDLIADVTLPSGVVLDGAGTGRASARWVSRVPFGDGWSCRPAAEALRCTRAGLPAGRSSAAYLHVNVAPGAQRGVVPSVAVRSSGTRVTARGKAGVLAAGLPARYAVDGRVRVQRVGNALLSCREAEHGCAEARQRKGGRLDNDLWKMASLDLDEDPATTRSSSARLALPGRVLFAGLYWSGTGREGAMAKLRAPSGGYKAVEAEETDIVDLPGFPAYQSFADVTAQVKAGGTGDWTVADVQGGEGVGHYAGWSLVVVSEDVSAPLSRAMVLDGARALGPTGADTLQVPLDGLLPAAIPAELGFVAWEGDEELADDGIVLDGKKLGGPNAFRSVAEGALGQSLTFGVDVVGHDAELGGKSSVALTTKADAYVAGVVTVTAPLRS</sequence>
<dbReference type="InterPro" id="IPR013325">
    <property type="entry name" value="RNA_pol_sigma_r2"/>
</dbReference>
<evidence type="ECO:0000259" key="7">
    <source>
        <dbReference type="Pfam" id="PF04542"/>
    </source>
</evidence>
<evidence type="ECO:0000256" key="1">
    <source>
        <dbReference type="ARBA" id="ARBA00010641"/>
    </source>
</evidence>
<dbReference type="RefSeq" id="WP_123669469.1">
    <property type="nucleotide sequence ID" value="NZ_RJKE01000001.1"/>
</dbReference>
<evidence type="ECO:0000256" key="4">
    <source>
        <dbReference type="ARBA" id="ARBA00023125"/>
    </source>
</evidence>
<dbReference type="InterPro" id="IPR013324">
    <property type="entry name" value="RNA_pol_sigma_r3/r4-like"/>
</dbReference>
<dbReference type="NCBIfam" id="TIGR02937">
    <property type="entry name" value="sigma70-ECF"/>
    <property type="match status" value="1"/>
</dbReference>
<feature type="region of interest" description="Disordered" evidence="6">
    <location>
        <begin position="299"/>
        <end position="378"/>
    </location>
</feature>
<dbReference type="OrthoDB" id="4990598at2"/>
<keyword evidence="2" id="KW-0805">Transcription regulation</keyword>
<feature type="compositionally biased region" description="Low complexity" evidence="6">
    <location>
        <begin position="299"/>
        <end position="333"/>
    </location>
</feature>
<name>A0A3N1DAH8_9ACTN</name>
<dbReference type="SUPFAM" id="SSF88946">
    <property type="entry name" value="Sigma2 domain of RNA polymerase sigma factors"/>
    <property type="match status" value="1"/>
</dbReference>
<keyword evidence="9" id="KW-1185">Reference proteome</keyword>
<dbReference type="AlphaFoldDB" id="A0A3N1DAH8"/>
<keyword evidence="5" id="KW-0804">Transcription</keyword>
<evidence type="ECO:0000256" key="2">
    <source>
        <dbReference type="ARBA" id="ARBA00023015"/>
    </source>
</evidence>
<dbReference type="InterPro" id="IPR039425">
    <property type="entry name" value="RNA_pol_sigma-70-like"/>
</dbReference>
<proteinExistence type="inferred from homology"/>
<evidence type="ECO:0000313" key="8">
    <source>
        <dbReference type="EMBL" id="ROO90531.1"/>
    </source>
</evidence>
<feature type="compositionally biased region" description="Pro residues" evidence="6">
    <location>
        <begin position="334"/>
        <end position="352"/>
    </location>
</feature>
<reference evidence="8 9" key="1">
    <citation type="submission" date="2018-11" db="EMBL/GenBank/DDBJ databases">
        <title>Sequencing the genomes of 1000 actinobacteria strains.</title>
        <authorList>
            <person name="Klenk H.-P."/>
        </authorList>
    </citation>
    <scope>NUCLEOTIDE SEQUENCE [LARGE SCALE GENOMIC DNA]</scope>
    <source>
        <strain evidence="8 9">DSM 44254</strain>
    </source>
</reference>
<evidence type="ECO:0000256" key="3">
    <source>
        <dbReference type="ARBA" id="ARBA00023082"/>
    </source>
</evidence>
<comment type="similarity">
    <text evidence="1">Belongs to the sigma-70 factor family. ECF subfamily.</text>
</comment>
<feature type="compositionally biased region" description="Low complexity" evidence="6">
    <location>
        <begin position="353"/>
        <end position="376"/>
    </location>
</feature>
<dbReference type="InterPro" id="IPR007627">
    <property type="entry name" value="RNA_pol_sigma70_r2"/>
</dbReference>
<organism evidence="8 9">
    <name type="scientific">Actinocorallia herbida</name>
    <dbReference type="NCBI Taxonomy" id="58109"/>
    <lineage>
        <taxon>Bacteria</taxon>
        <taxon>Bacillati</taxon>
        <taxon>Actinomycetota</taxon>
        <taxon>Actinomycetes</taxon>
        <taxon>Streptosporangiales</taxon>
        <taxon>Thermomonosporaceae</taxon>
        <taxon>Actinocorallia</taxon>
    </lineage>
</organism>
<dbReference type="PANTHER" id="PTHR43133:SF8">
    <property type="entry name" value="RNA POLYMERASE SIGMA FACTOR HI_1459-RELATED"/>
    <property type="match status" value="1"/>
</dbReference>
<evidence type="ECO:0000313" key="9">
    <source>
        <dbReference type="Proteomes" id="UP000272400"/>
    </source>
</evidence>
<dbReference type="GO" id="GO:0016987">
    <property type="term" value="F:sigma factor activity"/>
    <property type="evidence" value="ECO:0007669"/>
    <property type="project" value="UniProtKB-KW"/>
</dbReference>
<dbReference type="GO" id="GO:0006352">
    <property type="term" value="P:DNA-templated transcription initiation"/>
    <property type="evidence" value="ECO:0007669"/>
    <property type="project" value="InterPro"/>
</dbReference>
<dbReference type="GO" id="GO:0003677">
    <property type="term" value="F:DNA binding"/>
    <property type="evidence" value="ECO:0007669"/>
    <property type="project" value="UniProtKB-KW"/>
</dbReference>
<dbReference type="SUPFAM" id="SSF88659">
    <property type="entry name" value="Sigma3 and sigma4 domains of RNA polymerase sigma factors"/>
    <property type="match status" value="1"/>
</dbReference>
<keyword evidence="3" id="KW-0731">Sigma factor</keyword>
<evidence type="ECO:0000256" key="6">
    <source>
        <dbReference type="SAM" id="MobiDB-lite"/>
    </source>
</evidence>
<comment type="caution">
    <text evidence="8">The sequence shown here is derived from an EMBL/GenBank/DDBJ whole genome shotgun (WGS) entry which is preliminary data.</text>
</comment>
<gene>
    <name evidence="8" type="ORF">EDD29_8262</name>
</gene>
<dbReference type="PANTHER" id="PTHR43133">
    <property type="entry name" value="RNA POLYMERASE ECF-TYPE SIGMA FACTO"/>
    <property type="match status" value="1"/>
</dbReference>
<evidence type="ECO:0000256" key="5">
    <source>
        <dbReference type="ARBA" id="ARBA00023163"/>
    </source>
</evidence>
<protein>
    <submittedName>
        <fullName evidence="8">RNA polymerase sigma factor (Sigma-70 family)</fullName>
    </submittedName>
</protein>
<feature type="domain" description="RNA polymerase sigma-70 region 2" evidence="7">
    <location>
        <begin position="29"/>
        <end position="97"/>
    </location>
</feature>
<dbReference type="Gene3D" id="1.10.1740.10">
    <property type="match status" value="1"/>
</dbReference>
<accession>A0A3N1DAH8</accession>
<dbReference type="EMBL" id="RJKE01000001">
    <property type="protein sequence ID" value="ROO90531.1"/>
    <property type="molecule type" value="Genomic_DNA"/>
</dbReference>
<keyword evidence="4" id="KW-0238">DNA-binding</keyword>